<evidence type="ECO:0000313" key="5">
    <source>
        <dbReference type="EMBL" id="CCO92429.1"/>
    </source>
</evidence>
<dbReference type="GO" id="GO:0043041">
    <property type="term" value="P:amino acid activation for nonribosomal peptide biosynthetic process"/>
    <property type="evidence" value="ECO:0007669"/>
    <property type="project" value="TreeGrafter"/>
</dbReference>
<dbReference type="GO" id="GO:0005737">
    <property type="term" value="C:cytoplasm"/>
    <property type="evidence" value="ECO:0007669"/>
    <property type="project" value="TreeGrafter"/>
</dbReference>
<dbReference type="GeneID" id="97604794"/>
<dbReference type="PROSITE" id="PS50075">
    <property type="entry name" value="CARRIER"/>
    <property type="match status" value="1"/>
</dbReference>
<dbReference type="GO" id="GO:0003824">
    <property type="term" value="F:catalytic activity"/>
    <property type="evidence" value="ECO:0007669"/>
    <property type="project" value="InterPro"/>
</dbReference>
<dbReference type="InterPro" id="IPR036736">
    <property type="entry name" value="ACP-like_sf"/>
</dbReference>
<dbReference type="GO" id="GO:0031177">
    <property type="term" value="F:phosphopantetheine binding"/>
    <property type="evidence" value="ECO:0007669"/>
    <property type="project" value="InterPro"/>
</dbReference>
<evidence type="ECO:0000256" key="2">
    <source>
        <dbReference type="ARBA" id="ARBA00022553"/>
    </source>
</evidence>
<dbReference type="InterPro" id="IPR009081">
    <property type="entry name" value="PP-bd_ACP"/>
</dbReference>
<dbReference type="PANTHER" id="PTHR45527:SF1">
    <property type="entry name" value="FATTY ACID SYNTHASE"/>
    <property type="match status" value="1"/>
</dbReference>
<keyword evidence="2" id="KW-0597">Phosphoprotein</keyword>
<dbReference type="InterPro" id="IPR045851">
    <property type="entry name" value="AMP-bd_C_sf"/>
</dbReference>
<dbReference type="InterPro" id="IPR042099">
    <property type="entry name" value="ANL_N_sf"/>
</dbReference>
<reference evidence="5 6" key="1">
    <citation type="submission" date="2012-11" db="EMBL/GenBank/DDBJ databases">
        <authorList>
            <person name="Linke B."/>
        </authorList>
    </citation>
    <scope>NUCLEOTIDE SEQUENCE [LARGE SCALE GENOMIC DNA]</scope>
    <source>
        <strain evidence="6">CFBP 1232</strain>
    </source>
</reference>
<dbReference type="EMBL" id="CAPB01000006">
    <property type="protein sequence ID" value="CCO92429.1"/>
    <property type="molecule type" value="Genomic_DNA"/>
</dbReference>
<dbReference type="InterPro" id="IPR020806">
    <property type="entry name" value="PKS_PP-bd"/>
</dbReference>
<dbReference type="Proteomes" id="UP000013111">
    <property type="component" value="Unassembled WGS sequence"/>
</dbReference>
<dbReference type="SUPFAM" id="SSF52777">
    <property type="entry name" value="CoA-dependent acyltransferases"/>
    <property type="match status" value="2"/>
</dbReference>
<evidence type="ECO:0000259" key="4">
    <source>
        <dbReference type="PROSITE" id="PS50075"/>
    </source>
</evidence>
<accession>A0A831ES58</accession>
<feature type="domain" description="Carrier" evidence="4">
    <location>
        <begin position="981"/>
        <end position="1057"/>
    </location>
</feature>
<evidence type="ECO:0000313" key="6">
    <source>
        <dbReference type="Proteomes" id="UP000013111"/>
    </source>
</evidence>
<name>A0A831ES58_ERWAM</name>
<dbReference type="InterPro" id="IPR010071">
    <property type="entry name" value="AA_adenyl_dom"/>
</dbReference>
<dbReference type="Gene3D" id="3.30.559.10">
    <property type="entry name" value="Chloramphenicol acetyltransferase-like domain"/>
    <property type="match status" value="1"/>
</dbReference>
<dbReference type="Gene3D" id="1.10.1200.10">
    <property type="entry name" value="ACP-like"/>
    <property type="match status" value="1"/>
</dbReference>
<dbReference type="AlphaFoldDB" id="A0A831ES58"/>
<comment type="caution">
    <text evidence="5">The sequence shown here is derived from an EMBL/GenBank/DDBJ whole genome shotgun (WGS) entry which is preliminary data.</text>
</comment>
<dbReference type="PANTHER" id="PTHR45527">
    <property type="entry name" value="NONRIBOSOMAL PEPTIDE SYNTHETASE"/>
    <property type="match status" value="1"/>
</dbReference>
<dbReference type="InterPro" id="IPR001242">
    <property type="entry name" value="Condensation_dom"/>
</dbReference>
<dbReference type="Gene3D" id="3.30.300.30">
    <property type="match status" value="1"/>
</dbReference>
<dbReference type="InterPro" id="IPR000873">
    <property type="entry name" value="AMP-dep_synth/lig_dom"/>
</dbReference>
<dbReference type="Pfam" id="PF00501">
    <property type="entry name" value="AMP-binding"/>
    <property type="match status" value="1"/>
</dbReference>
<protein>
    <submittedName>
        <fullName evidence="5">Gramicidin S synthetase 2</fullName>
    </submittedName>
</protein>
<gene>
    <name evidence="5" type="ORF">BN437_0464</name>
</gene>
<dbReference type="Pfam" id="PF13193">
    <property type="entry name" value="AMP-binding_C"/>
    <property type="match status" value="1"/>
</dbReference>
<keyword evidence="1" id="KW-0596">Phosphopantetheine</keyword>
<dbReference type="SMART" id="SM00823">
    <property type="entry name" value="PKS_PP"/>
    <property type="match status" value="1"/>
</dbReference>
<dbReference type="Pfam" id="PF00550">
    <property type="entry name" value="PP-binding"/>
    <property type="match status" value="1"/>
</dbReference>
<dbReference type="SUPFAM" id="SSF56801">
    <property type="entry name" value="Acetyl-CoA synthetase-like"/>
    <property type="match status" value="1"/>
</dbReference>
<dbReference type="Gene3D" id="3.40.50.12780">
    <property type="entry name" value="N-terminal domain of ligase-like"/>
    <property type="match status" value="1"/>
</dbReference>
<dbReference type="Gene3D" id="3.30.559.30">
    <property type="entry name" value="Nonribosomal peptide synthetase, condensation domain"/>
    <property type="match status" value="1"/>
</dbReference>
<dbReference type="InterPro" id="IPR023213">
    <property type="entry name" value="CAT-like_dom_sf"/>
</dbReference>
<dbReference type="CDD" id="cd05930">
    <property type="entry name" value="A_NRPS"/>
    <property type="match status" value="1"/>
</dbReference>
<evidence type="ECO:0000256" key="3">
    <source>
        <dbReference type="SAM" id="MobiDB-lite"/>
    </source>
</evidence>
<feature type="compositionally biased region" description="Basic residues" evidence="3">
    <location>
        <begin position="1072"/>
        <end position="1082"/>
    </location>
</feature>
<dbReference type="GO" id="GO:0044550">
    <property type="term" value="P:secondary metabolite biosynthetic process"/>
    <property type="evidence" value="ECO:0007669"/>
    <property type="project" value="TreeGrafter"/>
</dbReference>
<proteinExistence type="predicted"/>
<dbReference type="NCBIfam" id="TIGR01733">
    <property type="entry name" value="AA-adenyl-dom"/>
    <property type="match status" value="1"/>
</dbReference>
<organism evidence="5 6">
    <name type="scientific">Erwinia amylovora NBRC 12687 = CFBP 1232</name>
    <dbReference type="NCBI Taxonomy" id="1219359"/>
    <lineage>
        <taxon>Bacteria</taxon>
        <taxon>Pseudomonadati</taxon>
        <taxon>Pseudomonadota</taxon>
        <taxon>Gammaproteobacteria</taxon>
        <taxon>Enterobacterales</taxon>
        <taxon>Erwiniaceae</taxon>
        <taxon>Erwinia</taxon>
    </lineage>
</organism>
<dbReference type="InterPro" id="IPR025110">
    <property type="entry name" value="AMP-bd_C"/>
</dbReference>
<reference evidence="5 6" key="2">
    <citation type="submission" date="2013-04" db="EMBL/GenBank/DDBJ databases">
        <title>Comparative genomics of 12 strains of Erwinia amylovora identifies a pan-genome with a large conserved core and provides insights into host specificity.</title>
        <authorList>
            <person name="Mann R.A."/>
            <person name="Smits T.H.M."/>
            <person name="Buehlmann A."/>
            <person name="Blom J."/>
            <person name="Goesmann A."/>
            <person name="Frey J.E."/>
            <person name="Plummer K.M."/>
            <person name="Beer S.V."/>
            <person name="Luck J."/>
            <person name="Duffy B."/>
            <person name="Rodoni B."/>
        </authorList>
    </citation>
    <scope>NUCLEOTIDE SEQUENCE [LARGE SCALE GENOMIC DNA]</scope>
    <source>
        <strain evidence="6">CFBP 1232</strain>
    </source>
</reference>
<evidence type="ECO:0000256" key="1">
    <source>
        <dbReference type="ARBA" id="ARBA00022450"/>
    </source>
</evidence>
<dbReference type="Pfam" id="PF00668">
    <property type="entry name" value="Condensation"/>
    <property type="match status" value="1"/>
</dbReference>
<dbReference type="SUPFAM" id="SSF47336">
    <property type="entry name" value="ACP-like"/>
    <property type="match status" value="1"/>
</dbReference>
<feature type="region of interest" description="Disordered" evidence="3">
    <location>
        <begin position="1072"/>
        <end position="1094"/>
    </location>
</feature>
<dbReference type="RefSeq" id="WP_004155245.1">
    <property type="nucleotide sequence ID" value="NZ_BAYW01000004.1"/>
</dbReference>
<sequence>MDIESLKRERLTDQQLALWFLAHSSPRDVRYNIGLAMRILGELNVEAFQLAMRRLVVHAPVLRNTFPGVGGIPEVVFNPLLTPALMHFDAHGWDEQYLARQIQEWHYRPFDLSSDCCLRFALFECAANEWVLVICAHHIIADFTCLGIILDQLECLYLDEIDSDLQCWFSPTQPFSAYVALEQSSLLEPSAGQTDAYWLEYLRHPPSALNWDPRWRHGDNSVSSHFFSIGSSRCRAISDFALASGVSVFSVMLSAWAVAVARASDHHDVVVGVPTSMRESQFRNTIGSLFTVLPVRLNTGASFNQLVRQARSDFFSALDHRRFRLSQALDALQVARIPERNPLFQTTVNMLGKTGKSRWIDLMMAPPTVKICWAGLALSHYPLHQQEGQVDIALEFVDAGEDLRCVIKADPRHFSLAGIATFTQHFTQLIDRLLTSPGLESGALTQPPQVDFNVIPGPLNACPRGATGAVSLVEWIDRLVQIHPDRIALREQGQTLSYQLLQRRSLRLARRLTQASHQHGQRIGISLPPGIDAVVAMLAILRTGAGYVPLDPALPNERLHGIIEQSQITTVIGDAQTLRQKAWPVATLDVHTGSEDSDDAIPALFDFSTVSGLAYSVFTSGSTGTPKGIDVEHHSIVALLEAAFRALDLQNALVWSWTSAASFDLSVWEIWGALCSGGTLLVVPSHIRNQPDRLLSLLDSAGVNVVTQTPSGLKNMLTEFARRPSLASLQHWCICGEALPGETARCYLSERWDLWSFYGPAETTVFASIEKVTEELVRYAVVPLGRPLDCATLYIMQQQQACAPGQHGEIIVGGSGVSRGYVGLKALTAERFIDDPYMPGKHAYRSGDSGYWDGERVHFCGRLDDQVKVHGHRVELGEIERCLETHAQVRQAAVFLETVAGLERLAAVTKPVENGAQPTELNLREHLRKWLPSYMHPTRFVSTPAIPVNRHGKLDREAVRRQWAVAQPTSADVPPRTVTPGRGDCWRVRLASIWRDVLGKNDICPDDAFFEIGGTSVALMQIHARLQQWPEGRQLLASDLFRFPTIRALGAFLQGDTVSPLEGSVSYCDNRRRHTLNQRRRKPDASGSQGGQDE</sequence>